<dbReference type="GO" id="GO:0009098">
    <property type="term" value="P:L-leucine biosynthetic process"/>
    <property type="evidence" value="ECO:0007669"/>
    <property type="project" value="UniProtKB-UniPathway"/>
</dbReference>
<evidence type="ECO:0000256" key="5">
    <source>
        <dbReference type="ARBA" id="ARBA00005072"/>
    </source>
</evidence>
<evidence type="ECO:0000256" key="10">
    <source>
        <dbReference type="ARBA" id="ARBA00022898"/>
    </source>
</evidence>
<dbReference type="SUPFAM" id="SSF56752">
    <property type="entry name" value="D-aminoacid aminotransferase-like PLP-dependent enzymes"/>
    <property type="match status" value="1"/>
</dbReference>
<keyword evidence="8 16" id="KW-0028">Amino-acid biosynthesis</keyword>
<comment type="caution">
    <text evidence="17">The sequence shown here is derived from an EMBL/GenBank/DDBJ whole genome shotgun (WGS) entry which is preliminary data.</text>
</comment>
<evidence type="ECO:0000256" key="8">
    <source>
        <dbReference type="ARBA" id="ARBA00022605"/>
    </source>
</evidence>
<evidence type="ECO:0000256" key="16">
    <source>
        <dbReference type="RuleBase" id="RU364094"/>
    </source>
</evidence>
<dbReference type="Pfam" id="PF01063">
    <property type="entry name" value="Aminotran_4"/>
    <property type="match status" value="1"/>
</dbReference>
<evidence type="ECO:0000256" key="6">
    <source>
        <dbReference type="ARBA" id="ARBA00009320"/>
    </source>
</evidence>
<dbReference type="UniPathway" id="UPA00048">
    <property type="reaction ID" value="UER00073"/>
</dbReference>
<evidence type="ECO:0000256" key="1">
    <source>
        <dbReference type="ARBA" id="ARBA00001933"/>
    </source>
</evidence>
<dbReference type="UniPathway" id="UPA00049">
    <property type="reaction ID" value="UER00062"/>
</dbReference>
<dbReference type="UniPathway" id="UPA00047">
    <property type="reaction ID" value="UER00058"/>
</dbReference>
<evidence type="ECO:0000256" key="11">
    <source>
        <dbReference type="ARBA" id="ARBA00023304"/>
    </source>
</evidence>
<dbReference type="GO" id="GO:0009097">
    <property type="term" value="P:isoleucine biosynthetic process"/>
    <property type="evidence" value="ECO:0007669"/>
    <property type="project" value="UniProtKB-UniPathway"/>
</dbReference>
<evidence type="ECO:0000256" key="7">
    <source>
        <dbReference type="ARBA" id="ARBA00022576"/>
    </source>
</evidence>
<comment type="catalytic activity">
    <reaction evidence="13 16">
        <text>L-isoleucine + 2-oxoglutarate = (S)-3-methyl-2-oxopentanoate + L-glutamate</text>
        <dbReference type="Rhea" id="RHEA:24801"/>
        <dbReference type="ChEBI" id="CHEBI:16810"/>
        <dbReference type="ChEBI" id="CHEBI:29985"/>
        <dbReference type="ChEBI" id="CHEBI:35146"/>
        <dbReference type="ChEBI" id="CHEBI:58045"/>
        <dbReference type="EC" id="2.6.1.42"/>
    </reaction>
</comment>
<dbReference type="EC" id="2.6.1.42" evidence="16"/>
<evidence type="ECO:0000256" key="2">
    <source>
        <dbReference type="ARBA" id="ARBA00003109"/>
    </source>
</evidence>
<evidence type="ECO:0000256" key="14">
    <source>
        <dbReference type="ARBA" id="ARBA00049229"/>
    </source>
</evidence>
<organism evidence="17 18">
    <name type="scientific">Candidatus Methanomassiliicoccus intestinalis</name>
    <dbReference type="NCBI Taxonomy" id="1406512"/>
    <lineage>
        <taxon>Archaea</taxon>
        <taxon>Methanobacteriati</taxon>
        <taxon>Thermoplasmatota</taxon>
        <taxon>Thermoplasmata</taxon>
        <taxon>Methanomassiliicoccales</taxon>
        <taxon>Methanomassiliicoccaceae</taxon>
        <taxon>Methanomassiliicoccus</taxon>
    </lineage>
</organism>
<comment type="catalytic activity">
    <reaction evidence="12 16">
        <text>L-valine + 2-oxoglutarate = 3-methyl-2-oxobutanoate + L-glutamate</text>
        <dbReference type="Rhea" id="RHEA:24813"/>
        <dbReference type="ChEBI" id="CHEBI:11851"/>
        <dbReference type="ChEBI" id="CHEBI:16810"/>
        <dbReference type="ChEBI" id="CHEBI:29985"/>
        <dbReference type="ChEBI" id="CHEBI:57762"/>
        <dbReference type="EC" id="2.6.1.42"/>
    </reaction>
</comment>
<dbReference type="InterPro" id="IPR043132">
    <property type="entry name" value="BCAT-like_C"/>
</dbReference>
<dbReference type="AlphaFoldDB" id="A0A8J8TF55"/>
<proteinExistence type="inferred from homology"/>
<dbReference type="EMBL" id="LVVT01000002">
    <property type="protein sequence ID" value="TQS84267.1"/>
    <property type="molecule type" value="Genomic_DNA"/>
</dbReference>
<dbReference type="Proteomes" id="UP000752814">
    <property type="component" value="Unassembled WGS sequence"/>
</dbReference>
<protein>
    <recommendedName>
        <fullName evidence="16">Branched-chain-amino-acid aminotransferase</fullName>
        <shortName evidence="16">BCAT</shortName>
        <ecNumber evidence="16">2.6.1.42</ecNumber>
    </recommendedName>
</protein>
<dbReference type="InterPro" id="IPR018300">
    <property type="entry name" value="Aminotrans_IV_CS"/>
</dbReference>
<reference evidence="17" key="1">
    <citation type="submission" date="2016-03" db="EMBL/GenBank/DDBJ databases">
        <authorList>
            <person name="Borrel G."/>
            <person name="Mccann A."/>
            <person name="O'Toole P.W."/>
        </authorList>
    </citation>
    <scope>NUCLEOTIDE SEQUENCE</scope>
    <source>
        <strain evidence="17">183</strain>
    </source>
</reference>
<dbReference type="Gene3D" id="3.30.470.10">
    <property type="match status" value="1"/>
</dbReference>
<evidence type="ECO:0000256" key="3">
    <source>
        <dbReference type="ARBA" id="ARBA00004824"/>
    </source>
</evidence>
<dbReference type="NCBIfam" id="NF005146">
    <property type="entry name" value="PRK06606.1"/>
    <property type="match status" value="1"/>
</dbReference>
<comment type="function">
    <text evidence="2 16">Acts on leucine, isoleucine and valine.</text>
</comment>
<dbReference type="GO" id="GO:0004084">
    <property type="term" value="F:branched-chain-amino-acid transaminase activity"/>
    <property type="evidence" value="ECO:0007669"/>
    <property type="project" value="UniProtKB-EC"/>
</dbReference>
<dbReference type="NCBIfam" id="TIGR01122">
    <property type="entry name" value="ilvE_I"/>
    <property type="match status" value="1"/>
</dbReference>
<evidence type="ECO:0000256" key="9">
    <source>
        <dbReference type="ARBA" id="ARBA00022679"/>
    </source>
</evidence>
<accession>A0A8J8TF55</accession>
<dbReference type="InterPro" id="IPR001544">
    <property type="entry name" value="Aminotrans_IV"/>
</dbReference>
<dbReference type="InterPro" id="IPR036038">
    <property type="entry name" value="Aminotransferase-like"/>
</dbReference>
<dbReference type="PANTHER" id="PTHR42743">
    <property type="entry name" value="AMINO-ACID AMINOTRANSFERASE"/>
    <property type="match status" value="1"/>
</dbReference>
<dbReference type="GeneID" id="41322501"/>
<comment type="cofactor">
    <cofactor evidence="1 16">
        <name>pyridoxal 5'-phosphate</name>
        <dbReference type="ChEBI" id="CHEBI:597326"/>
    </cofactor>
</comment>
<evidence type="ECO:0000256" key="12">
    <source>
        <dbReference type="ARBA" id="ARBA00048212"/>
    </source>
</evidence>
<dbReference type="PROSITE" id="PS00770">
    <property type="entry name" value="AA_TRANSFER_CLASS_4"/>
    <property type="match status" value="1"/>
</dbReference>
<keyword evidence="10 16" id="KW-0663">Pyridoxal phosphate</keyword>
<dbReference type="InterPro" id="IPR005785">
    <property type="entry name" value="B_amino_transI"/>
</dbReference>
<keyword evidence="7 16" id="KW-0032">Aminotransferase</keyword>
<dbReference type="OMA" id="WRGSEMM"/>
<name>A0A8J8TF55_9ARCH</name>
<dbReference type="GO" id="GO:0009099">
    <property type="term" value="P:L-valine biosynthetic process"/>
    <property type="evidence" value="ECO:0007669"/>
    <property type="project" value="UniProtKB-UniPathway"/>
</dbReference>
<dbReference type="RefSeq" id="WP_020447996.1">
    <property type="nucleotide sequence ID" value="NZ_CAYAYA010000019.1"/>
</dbReference>
<comment type="pathway">
    <text evidence="5 16">Amino-acid biosynthesis; L-leucine biosynthesis; L-leucine from 3-methyl-2-oxobutanoate: step 4/4.</text>
</comment>
<evidence type="ECO:0000313" key="17">
    <source>
        <dbReference type="EMBL" id="TQS84267.1"/>
    </source>
</evidence>
<dbReference type="InterPro" id="IPR050571">
    <property type="entry name" value="Class-IV_PLP-Dep_Aminotrnsfr"/>
</dbReference>
<evidence type="ECO:0000313" key="18">
    <source>
        <dbReference type="Proteomes" id="UP000752814"/>
    </source>
</evidence>
<sequence length="310" mass="33512">MNALKIWYDGELVDAQEAKVSLLSFGLQYGWGVFEGIRAYRSNTNVSVFRLKDHIERLFRSAKILGLEIPNSPDELCQAVKETVKANPAADYIRPVAFAGEGSSLSLGTLDMPVHVAVAAVSMGEYVPGAAERGIEVFTSPWEKPRWRAAAVSAKICGGYVGLIMAKRDAMQKGADEALMLNSSGMIAEGSAENFFIVKGETISTPSLTAGILGGITRDTVMQLASDLGYAVEEREIVWDEAVSADEVFMCGTALEIQAVRAIDGRIIGSGSPGWITKQIMREYSDAANGRIPKHLAWCDMIEDAPTIRS</sequence>
<keyword evidence="9 16" id="KW-0808">Transferase</keyword>
<gene>
    <name evidence="16" type="primary">ilvE</name>
    <name evidence="17" type="ORF">A3207_05335</name>
</gene>
<dbReference type="InterPro" id="IPR043131">
    <property type="entry name" value="BCAT-like_N"/>
</dbReference>
<keyword evidence="11 16" id="KW-0100">Branched-chain amino acid biosynthesis</keyword>
<dbReference type="FunFam" id="3.20.10.10:FF:000002">
    <property type="entry name" value="D-alanine aminotransferase"/>
    <property type="match status" value="1"/>
</dbReference>
<evidence type="ECO:0000256" key="15">
    <source>
        <dbReference type="RuleBase" id="RU004106"/>
    </source>
</evidence>
<comment type="catalytic activity">
    <reaction evidence="14 16">
        <text>L-leucine + 2-oxoglutarate = 4-methyl-2-oxopentanoate + L-glutamate</text>
        <dbReference type="Rhea" id="RHEA:18321"/>
        <dbReference type="ChEBI" id="CHEBI:16810"/>
        <dbReference type="ChEBI" id="CHEBI:17865"/>
        <dbReference type="ChEBI" id="CHEBI:29985"/>
        <dbReference type="ChEBI" id="CHEBI:57427"/>
        <dbReference type="EC" id="2.6.1.42"/>
    </reaction>
</comment>
<dbReference type="Gene3D" id="3.20.10.10">
    <property type="entry name" value="D-amino Acid Aminotransferase, subunit A, domain 2"/>
    <property type="match status" value="1"/>
</dbReference>
<evidence type="ECO:0000256" key="13">
    <source>
        <dbReference type="ARBA" id="ARBA00048798"/>
    </source>
</evidence>
<comment type="similarity">
    <text evidence="6 15">Belongs to the class-IV pyridoxal-phosphate-dependent aminotransferase family.</text>
</comment>
<dbReference type="PANTHER" id="PTHR42743:SF11">
    <property type="entry name" value="AMINODEOXYCHORISMATE LYASE"/>
    <property type="match status" value="1"/>
</dbReference>
<comment type="pathway">
    <text evidence="4 16">Amino-acid biosynthesis; L-valine biosynthesis; L-valine from pyruvate: step 4/4.</text>
</comment>
<comment type="pathway">
    <text evidence="3 16">Amino-acid biosynthesis; L-isoleucine biosynthesis; L-isoleucine from 2-oxobutanoate: step 4/4.</text>
</comment>
<dbReference type="CDD" id="cd00449">
    <property type="entry name" value="PLPDE_IV"/>
    <property type="match status" value="1"/>
</dbReference>
<evidence type="ECO:0000256" key="4">
    <source>
        <dbReference type="ARBA" id="ARBA00004931"/>
    </source>
</evidence>